<evidence type="ECO:0000256" key="4">
    <source>
        <dbReference type="ARBA" id="ARBA00009909"/>
    </source>
</evidence>
<dbReference type="PANTHER" id="PTHR11216:SF74">
    <property type="entry name" value="ACTIN CYTOSKELETON-REGULATORY COMPLEX PROTEIN END3"/>
    <property type="match status" value="1"/>
</dbReference>
<dbReference type="PANTHER" id="PTHR11216">
    <property type="entry name" value="EH DOMAIN"/>
    <property type="match status" value="1"/>
</dbReference>
<dbReference type="SUPFAM" id="SSF47473">
    <property type="entry name" value="EF-hand"/>
    <property type="match status" value="2"/>
</dbReference>
<evidence type="ECO:0000256" key="8">
    <source>
        <dbReference type="ARBA" id="ARBA00022475"/>
    </source>
</evidence>
<keyword evidence="14 20" id="KW-0175">Coiled coil</keyword>
<keyword evidence="13" id="KW-0106">Calcium</keyword>
<keyword evidence="11" id="KW-0677">Repeat</keyword>
<organism evidence="23 24">
    <name type="scientific">Saccharomycopsis crataegensis</name>
    <dbReference type="NCBI Taxonomy" id="43959"/>
    <lineage>
        <taxon>Eukaryota</taxon>
        <taxon>Fungi</taxon>
        <taxon>Dikarya</taxon>
        <taxon>Ascomycota</taxon>
        <taxon>Saccharomycotina</taxon>
        <taxon>Saccharomycetes</taxon>
        <taxon>Saccharomycopsidaceae</taxon>
        <taxon>Saccharomycopsis</taxon>
    </lineage>
</organism>
<dbReference type="GO" id="GO:0006897">
    <property type="term" value="P:endocytosis"/>
    <property type="evidence" value="ECO:0007669"/>
    <property type="project" value="UniProtKB-KW"/>
</dbReference>
<evidence type="ECO:0000256" key="9">
    <source>
        <dbReference type="ARBA" id="ARBA00022490"/>
    </source>
</evidence>
<comment type="function">
    <text evidence="18">Component of the PAN1 actin cytoskeleton-regulatory complex required for the internalization of endosomes during actin-coupled endocytosis. The complex links the site of endocytosis to the cell membrane-associated actin cytoskeleton. Mediates uptake of external molecules and vacuolar degradation of plasma membrane proteins. Plays a role in the proper organization of the cell membrane-associated actin cytoskeleton and promotes its destabilization.</text>
</comment>
<comment type="subcellular location">
    <subcellularLocation>
        <location evidence="3">Cell membrane</location>
        <topology evidence="3">Peripheral membrane protein</topology>
        <orientation evidence="3">Cytoplasmic side</orientation>
    </subcellularLocation>
    <subcellularLocation>
        <location evidence="2">Cytoplasm</location>
        <location evidence="2">Cytoskeleton</location>
        <location evidence="2">Actin patch</location>
    </subcellularLocation>
    <subcellularLocation>
        <location evidence="1">Endosome membrane</location>
        <topology evidence="1">Peripheral membrane protein</topology>
        <orientation evidence="1">Cytoplasmic side</orientation>
    </subcellularLocation>
</comment>
<keyword evidence="17" id="KW-0206">Cytoskeleton</keyword>
<dbReference type="InterPro" id="IPR011992">
    <property type="entry name" value="EF-hand-dom_pair"/>
</dbReference>
<evidence type="ECO:0000259" key="21">
    <source>
        <dbReference type="PROSITE" id="PS50031"/>
    </source>
</evidence>
<evidence type="ECO:0000256" key="6">
    <source>
        <dbReference type="ARBA" id="ARBA00013889"/>
    </source>
</evidence>
<evidence type="ECO:0000256" key="18">
    <source>
        <dbReference type="ARBA" id="ARBA00025194"/>
    </source>
</evidence>
<dbReference type="Gene3D" id="1.10.238.10">
    <property type="entry name" value="EF-hand"/>
    <property type="match status" value="2"/>
</dbReference>
<dbReference type="PROSITE" id="PS00018">
    <property type="entry name" value="EF_HAND_1"/>
    <property type="match status" value="1"/>
</dbReference>
<keyword evidence="10" id="KW-0254">Endocytosis</keyword>
<dbReference type="GO" id="GO:0010008">
    <property type="term" value="C:endosome membrane"/>
    <property type="evidence" value="ECO:0007669"/>
    <property type="project" value="UniProtKB-SubCell"/>
</dbReference>
<evidence type="ECO:0000256" key="15">
    <source>
        <dbReference type="ARBA" id="ARBA00023136"/>
    </source>
</evidence>
<comment type="caution">
    <text evidence="23">The sequence shown here is derived from an EMBL/GenBank/DDBJ whole genome shotgun (WGS) entry which is preliminary data.</text>
</comment>
<dbReference type="InterPro" id="IPR002048">
    <property type="entry name" value="EF_hand_dom"/>
</dbReference>
<gene>
    <name evidence="23" type="ORF">DASC09_026900</name>
</gene>
<evidence type="ECO:0000313" key="24">
    <source>
        <dbReference type="Proteomes" id="UP001360560"/>
    </source>
</evidence>
<evidence type="ECO:0000256" key="16">
    <source>
        <dbReference type="ARBA" id="ARBA00023203"/>
    </source>
</evidence>
<evidence type="ECO:0000256" key="2">
    <source>
        <dbReference type="ARBA" id="ARBA00004134"/>
    </source>
</evidence>
<dbReference type="AlphaFoldDB" id="A0AAV5QK65"/>
<evidence type="ECO:0000256" key="1">
    <source>
        <dbReference type="ARBA" id="ARBA00004125"/>
    </source>
</evidence>
<dbReference type="EMBL" id="BTFZ01000006">
    <property type="protein sequence ID" value="GMM35365.1"/>
    <property type="molecule type" value="Genomic_DNA"/>
</dbReference>
<feature type="domain" description="EH" evidence="21">
    <location>
        <begin position="8"/>
        <end position="98"/>
    </location>
</feature>
<evidence type="ECO:0000256" key="19">
    <source>
        <dbReference type="ARBA" id="ARBA00029684"/>
    </source>
</evidence>
<keyword evidence="12" id="KW-0967">Endosome</keyword>
<keyword evidence="8" id="KW-1003">Cell membrane</keyword>
<keyword evidence="24" id="KW-1185">Reference proteome</keyword>
<dbReference type="SMART" id="SM00027">
    <property type="entry name" value="EH"/>
    <property type="match status" value="2"/>
</dbReference>
<evidence type="ECO:0000256" key="7">
    <source>
        <dbReference type="ARBA" id="ARBA00017312"/>
    </source>
</evidence>
<dbReference type="GO" id="GO:0007015">
    <property type="term" value="P:actin filament organization"/>
    <property type="evidence" value="ECO:0007669"/>
    <property type="project" value="InterPro"/>
</dbReference>
<dbReference type="GeneID" id="90073344"/>
<feature type="coiled-coil region" evidence="20">
    <location>
        <begin position="278"/>
        <end position="312"/>
    </location>
</feature>
<dbReference type="RefSeq" id="XP_064852365.1">
    <property type="nucleotide sequence ID" value="XM_064996293.1"/>
</dbReference>
<feature type="domain" description="EF-hand" evidence="22">
    <location>
        <begin position="40"/>
        <end position="75"/>
    </location>
</feature>
<comment type="subunit">
    <text evidence="5">Component of the PAN1 actin cytoskeleton-regulatory complex.</text>
</comment>
<evidence type="ECO:0000256" key="13">
    <source>
        <dbReference type="ARBA" id="ARBA00022837"/>
    </source>
</evidence>
<evidence type="ECO:0000256" key="3">
    <source>
        <dbReference type="ARBA" id="ARBA00004413"/>
    </source>
</evidence>
<keyword evidence="16" id="KW-0009">Actin-binding</keyword>
<evidence type="ECO:0000256" key="5">
    <source>
        <dbReference type="ARBA" id="ARBA00011159"/>
    </source>
</evidence>
<evidence type="ECO:0000256" key="17">
    <source>
        <dbReference type="ARBA" id="ARBA00023212"/>
    </source>
</evidence>
<feature type="domain" description="EH" evidence="21">
    <location>
        <begin position="140"/>
        <end position="229"/>
    </location>
</feature>
<dbReference type="Pfam" id="PF12763">
    <property type="entry name" value="EH"/>
    <property type="match status" value="1"/>
</dbReference>
<proteinExistence type="inferred from homology"/>
<reference evidence="23 24" key="1">
    <citation type="journal article" date="2023" name="Elife">
        <title>Identification of key yeast species and microbe-microbe interactions impacting larval growth of Drosophila in the wild.</title>
        <authorList>
            <person name="Mure A."/>
            <person name="Sugiura Y."/>
            <person name="Maeda R."/>
            <person name="Honda K."/>
            <person name="Sakurai N."/>
            <person name="Takahashi Y."/>
            <person name="Watada M."/>
            <person name="Katoh T."/>
            <person name="Gotoh A."/>
            <person name="Gotoh Y."/>
            <person name="Taniguchi I."/>
            <person name="Nakamura K."/>
            <person name="Hayashi T."/>
            <person name="Katayama T."/>
            <person name="Uemura T."/>
            <person name="Hattori Y."/>
        </authorList>
    </citation>
    <scope>NUCLEOTIDE SEQUENCE [LARGE SCALE GENOMIC DNA]</scope>
    <source>
        <strain evidence="23 24">SC-9</strain>
    </source>
</reference>
<keyword evidence="15" id="KW-0472">Membrane</keyword>
<evidence type="ECO:0000256" key="10">
    <source>
        <dbReference type="ARBA" id="ARBA00022583"/>
    </source>
</evidence>
<dbReference type="Proteomes" id="UP001360560">
    <property type="component" value="Unassembled WGS sequence"/>
</dbReference>
<evidence type="ECO:0000256" key="12">
    <source>
        <dbReference type="ARBA" id="ARBA00022753"/>
    </source>
</evidence>
<protein>
    <recommendedName>
        <fullName evidence="7">Actin cytoskeleton-regulatory complex protein END3</fullName>
    </recommendedName>
    <alternativeName>
        <fullName evidence="6">Actin cytoskeleton-regulatory complex protein end3</fullName>
    </alternativeName>
    <alternativeName>
        <fullName evidence="19">Endocytosis protein 3</fullName>
    </alternativeName>
</protein>
<evidence type="ECO:0000256" key="11">
    <source>
        <dbReference type="ARBA" id="ARBA00022737"/>
    </source>
</evidence>
<keyword evidence="9" id="KW-0963">Cytoplasm</keyword>
<evidence type="ECO:0000256" key="14">
    <source>
        <dbReference type="ARBA" id="ARBA00023054"/>
    </source>
</evidence>
<dbReference type="GO" id="GO:0003779">
    <property type="term" value="F:actin binding"/>
    <property type="evidence" value="ECO:0007669"/>
    <property type="project" value="UniProtKB-KW"/>
</dbReference>
<dbReference type="SMART" id="SM00054">
    <property type="entry name" value="EFh"/>
    <property type="match status" value="1"/>
</dbReference>
<dbReference type="InterPro" id="IPR018247">
    <property type="entry name" value="EF_Hand_1_Ca_BS"/>
</dbReference>
<comment type="similarity">
    <text evidence="4">Belongs to the END3 family.</text>
</comment>
<evidence type="ECO:0000313" key="23">
    <source>
        <dbReference type="EMBL" id="GMM35365.1"/>
    </source>
</evidence>
<dbReference type="GO" id="GO:0005509">
    <property type="term" value="F:calcium ion binding"/>
    <property type="evidence" value="ECO:0007669"/>
    <property type="project" value="InterPro"/>
</dbReference>
<dbReference type="CDD" id="cd00052">
    <property type="entry name" value="EH"/>
    <property type="match status" value="1"/>
</dbReference>
<dbReference type="GO" id="GO:0005886">
    <property type="term" value="C:plasma membrane"/>
    <property type="evidence" value="ECO:0007669"/>
    <property type="project" value="UniProtKB-SubCell"/>
</dbReference>
<dbReference type="GO" id="GO:0016197">
    <property type="term" value="P:endosomal transport"/>
    <property type="evidence" value="ECO:0007669"/>
    <property type="project" value="TreeGrafter"/>
</dbReference>
<accession>A0AAV5QK65</accession>
<dbReference type="Pfam" id="PF12761">
    <property type="entry name" value="End3"/>
    <property type="match status" value="1"/>
</dbReference>
<name>A0AAV5QK65_9ASCO</name>
<dbReference type="InterPro" id="IPR025604">
    <property type="entry name" value="End3"/>
</dbReference>
<feature type="coiled-coil region" evidence="20">
    <location>
        <begin position="352"/>
        <end position="386"/>
    </location>
</feature>
<dbReference type="PROSITE" id="PS50222">
    <property type="entry name" value="EF_HAND_2"/>
    <property type="match status" value="1"/>
</dbReference>
<sequence>MPKLENWEIKKFWEIFNGLSPADGKLGGDKVSAVFKNSQLADDKLAKIWSLSDIDQDGNLDFEEFCIAMKLIFDTVNGSMKDLPESLPPWLIPGSKAHLIQANAAVGMGKNIGTSADDDDEDDGYGIRDMNFDWYISPADKTTYENIYNSATDRFGRVKFDGLSSLYDDLDGVPKTDISSAWNLVNPKQFETIDKDQCLVYLHILNQRSKGKKVPSSVPATLRATFSKEVPDYNLQSQQEKMQATAQANKKKGGFGEGYLSKYGSVSEPTKEIDYSDAESVEWEEARLRKKLIELDNKISKTEREIKSKENGGSSTKETSITKYELEQLLKYKEGQLRKLRSNNNDPSHQSLSSLTADVNEIEQQVNVLQQYLQDKQRELSELRQQVQA</sequence>
<dbReference type="PROSITE" id="PS50031">
    <property type="entry name" value="EH"/>
    <property type="match status" value="2"/>
</dbReference>
<evidence type="ECO:0000259" key="22">
    <source>
        <dbReference type="PROSITE" id="PS50222"/>
    </source>
</evidence>
<dbReference type="InterPro" id="IPR000261">
    <property type="entry name" value="EH_dom"/>
</dbReference>
<evidence type="ECO:0000256" key="20">
    <source>
        <dbReference type="SAM" id="Coils"/>
    </source>
</evidence>
<dbReference type="GO" id="GO:0030479">
    <property type="term" value="C:actin cortical patch"/>
    <property type="evidence" value="ECO:0007669"/>
    <property type="project" value="UniProtKB-SubCell"/>
</dbReference>